<proteinExistence type="inferred from homology"/>
<evidence type="ECO:0000313" key="11">
    <source>
        <dbReference type="Proteomes" id="UP000249343"/>
    </source>
</evidence>
<evidence type="ECO:0000256" key="6">
    <source>
        <dbReference type="ARBA" id="ARBA00023146"/>
    </source>
</evidence>
<keyword evidence="5 8" id="KW-0648">Protein biosynthesis</keyword>
<dbReference type="PANTHER" id="PTHR43382">
    <property type="entry name" value="PROLYL-TRNA SYNTHETASE"/>
    <property type="match status" value="1"/>
</dbReference>
<dbReference type="PANTHER" id="PTHR43382:SF2">
    <property type="entry name" value="BIFUNCTIONAL GLUTAMATE_PROLINE--TRNA LIGASE"/>
    <property type="match status" value="1"/>
</dbReference>
<dbReference type="InterPro" id="IPR033721">
    <property type="entry name" value="ProRS_core_arch_euk"/>
</dbReference>
<comment type="domain">
    <text evidence="8">Consists of three domains: the N-terminal catalytic domain, the anticodon-binding domain and the C-terminal extension.</text>
</comment>
<keyword evidence="4 8" id="KW-0067">ATP-binding</keyword>
<comment type="similarity">
    <text evidence="8">Belongs to the class-II aminoacyl-tRNA synthetase family. ProS type 3 subfamily.</text>
</comment>
<comment type="caution">
    <text evidence="10">The sequence shown here is derived from an EMBL/GenBank/DDBJ whole genome shotgun (WGS) entry which is preliminary data.</text>
</comment>
<evidence type="ECO:0000256" key="1">
    <source>
        <dbReference type="ARBA" id="ARBA00022490"/>
    </source>
</evidence>
<evidence type="ECO:0000256" key="2">
    <source>
        <dbReference type="ARBA" id="ARBA00022598"/>
    </source>
</evidence>
<dbReference type="GO" id="GO:0006433">
    <property type="term" value="P:prolyl-tRNA aminoacylation"/>
    <property type="evidence" value="ECO:0007669"/>
    <property type="project" value="UniProtKB-UniRule"/>
</dbReference>
<gene>
    <name evidence="8" type="primary">proS</name>
    <name evidence="10" type="ORF">DH96_01455</name>
</gene>
<reference evidence="10 11" key="1">
    <citation type="submission" date="2014-04" db="EMBL/GenBank/DDBJ databases">
        <title>Genome study of Napier grass stunt phytoplasma.</title>
        <authorList>
            <person name="Kawicha P."/>
            <person name="Dickinson M."/>
            <person name="Hodgetts J."/>
        </authorList>
    </citation>
    <scope>NUCLEOTIDE SEQUENCE [LARGE SCALE GENOMIC DNA]</scope>
    <source>
        <strain evidence="10 11">NGS-S10</strain>
    </source>
</reference>
<dbReference type="GO" id="GO:0005737">
    <property type="term" value="C:cytoplasm"/>
    <property type="evidence" value="ECO:0007669"/>
    <property type="project" value="UniProtKB-SubCell"/>
</dbReference>
<dbReference type="EMBL" id="JHUK01000003">
    <property type="protein sequence ID" value="RAM57750.1"/>
    <property type="molecule type" value="Genomic_DNA"/>
</dbReference>
<sequence>MDRQKLVKEIKSRNIDFSQWYTDICIKSELIEYSDIKGFFIYLPYGYAIWENIQFFLNKHLKKSQHQQVYFPIFFSEKLFQKEQEHIEGFTPESLIINQIGEKKIQEKLILRPTSEVLFSQYYAKKINSHRDLPKLFFQWCNVVRWEKTHKPFLRSKEFLWQEGHTAHSSKKEALKETKYILNLYKKLGKKILAIPFVSGKKTQTEKFKGAEITYSLEALMYDGQSLQAATSHFLGHQFSKPFQIKFQDNELKNKFVYQTSWGISTRLIGALIMIHGDDEGLVMPPFVAPIQIVIIPLNLKNQNILEKSRKIFNQLKRKYKIHLDEQKKNIGWKFSYYEMKGIPLRIEIGSEELNKEEVTIFIRHNFKKIVVKDQNINKTLPILLKKINDKMFQKALIHLNQKIYKANTYEEFKYFLKDKKGYVKMSVYEQEAEKIIKKETGATARVILSEKLITKICPITNKKANKTILFARSY</sequence>
<dbReference type="SUPFAM" id="SSF55681">
    <property type="entry name" value="Class II aaRS and biotin synthetases"/>
    <property type="match status" value="1"/>
</dbReference>
<keyword evidence="3 8" id="KW-0547">Nucleotide-binding</keyword>
<dbReference type="InterPro" id="IPR006195">
    <property type="entry name" value="aa-tRNA-synth_II"/>
</dbReference>
<dbReference type="InterPro" id="IPR004154">
    <property type="entry name" value="Anticodon-bd"/>
</dbReference>
<organism evidence="10 11">
    <name type="scientific">Candidatus Phytoplasma oryzae</name>
    <dbReference type="NCBI Taxonomy" id="203274"/>
    <lineage>
        <taxon>Bacteria</taxon>
        <taxon>Bacillati</taxon>
        <taxon>Mycoplasmatota</taxon>
        <taxon>Mollicutes</taxon>
        <taxon>Acholeplasmatales</taxon>
        <taxon>Acholeplasmataceae</taxon>
        <taxon>Candidatus Phytoplasma</taxon>
        <taxon>16SrXI (Rice yellow dwarf group)</taxon>
    </lineage>
</organism>
<comment type="subunit">
    <text evidence="8">Homodimer.</text>
</comment>
<dbReference type="SMART" id="SM00946">
    <property type="entry name" value="ProRS-C_1"/>
    <property type="match status" value="1"/>
</dbReference>
<dbReference type="SUPFAM" id="SSF64586">
    <property type="entry name" value="C-terminal domain of ProRS"/>
    <property type="match status" value="1"/>
</dbReference>
<dbReference type="GO" id="GO:0005524">
    <property type="term" value="F:ATP binding"/>
    <property type="evidence" value="ECO:0007669"/>
    <property type="project" value="UniProtKB-UniRule"/>
</dbReference>
<evidence type="ECO:0000259" key="9">
    <source>
        <dbReference type="PROSITE" id="PS50862"/>
    </source>
</evidence>
<dbReference type="InterPro" id="IPR016061">
    <property type="entry name" value="Pro-tRNA_ligase_II_C"/>
</dbReference>
<dbReference type="EC" id="6.1.1.15" evidence="8"/>
<dbReference type="InterPro" id="IPR004499">
    <property type="entry name" value="Pro-tRNA-ligase_IIa_arc-type"/>
</dbReference>
<dbReference type="Proteomes" id="UP000249343">
    <property type="component" value="Unassembled WGS sequence"/>
</dbReference>
<dbReference type="SUPFAM" id="SSF52954">
    <property type="entry name" value="Class II aaRS ABD-related"/>
    <property type="match status" value="1"/>
</dbReference>
<evidence type="ECO:0000256" key="7">
    <source>
        <dbReference type="ARBA" id="ARBA00047671"/>
    </source>
</evidence>
<dbReference type="FunFam" id="3.30.930.10:FF:000037">
    <property type="entry name" value="Proline--tRNA ligase"/>
    <property type="match status" value="1"/>
</dbReference>
<dbReference type="PRINTS" id="PR01046">
    <property type="entry name" value="TRNASYNTHPRO"/>
</dbReference>
<dbReference type="HAMAP" id="MF_01571">
    <property type="entry name" value="Pro_tRNA_synth_type3"/>
    <property type="match status" value="1"/>
</dbReference>
<dbReference type="RefSeq" id="WP_111961294.1">
    <property type="nucleotide sequence ID" value="NZ_JHUK01000003.1"/>
</dbReference>
<dbReference type="GO" id="GO:0017101">
    <property type="term" value="C:aminoacyl-tRNA synthetase multienzyme complex"/>
    <property type="evidence" value="ECO:0007669"/>
    <property type="project" value="TreeGrafter"/>
</dbReference>
<protein>
    <recommendedName>
        <fullName evidence="8">Proline--tRNA ligase</fullName>
        <ecNumber evidence="8">6.1.1.15</ecNumber>
    </recommendedName>
    <alternativeName>
        <fullName evidence="8">Prolyl-tRNA synthetase</fullName>
        <shortName evidence="8">ProRS</shortName>
    </alternativeName>
</protein>
<dbReference type="PROSITE" id="PS50862">
    <property type="entry name" value="AA_TRNA_LIGASE_II"/>
    <property type="match status" value="1"/>
</dbReference>
<evidence type="ECO:0000256" key="3">
    <source>
        <dbReference type="ARBA" id="ARBA00022741"/>
    </source>
</evidence>
<dbReference type="InterPro" id="IPR002316">
    <property type="entry name" value="Pro-tRNA-ligase_IIa"/>
</dbReference>
<dbReference type="InterPro" id="IPR036621">
    <property type="entry name" value="Anticodon-bd_dom_sf"/>
</dbReference>
<comment type="function">
    <text evidence="8">Catalyzes the attachment of proline to tRNA(Pro) in a two-step reaction: proline is first activated by ATP to form Pro-AMP and then transferred to the acceptor end of tRNA(Pro).</text>
</comment>
<dbReference type="AlphaFoldDB" id="A0A328IKB8"/>
<dbReference type="InterPro" id="IPR002314">
    <property type="entry name" value="aa-tRNA-synt_IIb"/>
</dbReference>
<evidence type="ECO:0000313" key="10">
    <source>
        <dbReference type="EMBL" id="RAM57750.1"/>
    </source>
</evidence>
<keyword evidence="2 8" id="KW-0436">Ligase</keyword>
<evidence type="ECO:0000256" key="8">
    <source>
        <dbReference type="HAMAP-Rule" id="MF_01571"/>
    </source>
</evidence>
<dbReference type="InterPro" id="IPR045864">
    <property type="entry name" value="aa-tRNA-synth_II/BPL/LPL"/>
</dbReference>
<feature type="domain" description="Aminoacyl-transfer RNA synthetases class-II family profile" evidence="9">
    <location>
        <begin position="44"/>
        <end position="285"/>
    </location>
</feature>
<name>A0A328IKB8_9MOLU</name>
<keyword evidence="11" id="KW-1185">Reference proteome</keyword>
<evidence type="ECO:0000256" key="5">
    <source>
        <dbReference type="ARBA" id="ARBA00022917"/>
    </source>
</evidence>
<dbReference type="Gene3D" id="3.30.110.30">
    <property type="entry name" value="C-terminal domain of ProRS"/>
    <property type="match status" value="1"/>
</dbReference>
<accession>A0A328IKB8</accession>
<dbReference type="Pfam" id="PF09180">
    <property type="entry name" value="ProRS-C_1"/>
    <property type="match status" value="1"/>
</dbReference>
<evidence type="ECO:0000256" key="4">
    <source>
        <dbReference type="ARBA" id="ARBA00022840"/>
    </source>
</evidence>
<keyword evidence="1 8" id="KW-0963">Cytoplasm</keyword>
<dbReference type="CDD" id="cd00778">
    <property type="entry name" value="ProRS_core_arch_euk"/>
    <property type="match status" value="1"/>
</dbReference>
<dbReference type="Pfam" id="PF00587">
    <property type="entry name" value="tRNA-synt_2b"/>
    <property type="match status" value="1"/>
</dbReference>
<keyword evidence="6 8" id="KW-0030">Aminoacyl-tRNA synthetase</keyword>
<dbReference type="Pfam" id="PF03129">
    <property type="entry name" value="HGTP_anticodon"/>
    <property type="match status" value="1"/>
</dbReference>
<dbReference type="GO" id="GO:0004827">
    <property type="term" value="F:proline-tRNA ligase activity"/>
    <property type="evidence" value="ECO:0007669"/>
    <property type="project" value="UniProtKB-UniRule"/>
</dbReference>
<dbReference type="NCBIfam" id="TIGR00408">
    <property type="entry name" value="proS_fam_I"/>
    <property type="match status" value="1"/>
</dbReference>
<comment type="catalytic activity">
    <reaction evidence="7 8">
        <text>tRNA(Pro) + L-proline + ATP = L-prolyl-tRNA(Pro) + AMP + diphosphate</text>
        <dbReference type="Rhea" id="RHEA:14305"/>
        <dbReference type="Rhea" id="RHEA-COMP:9700"/>
        <dbReference type="Rhea" id="RHEA-COMP:9702"/>
        <dbReference type="ChEBI" id="CHEBI:30616"/>
        <dbReference type="ChEBI" id="CHEBI:33019"/>
        <dbReference type="ChEBI" id="CHEBI:60039"/>
        <dbReference type="ChEBI" id="CHEBI:78442"/>
        <dbReference type="ChEBI" id="CHEBI:78532"/>
        <dbReference type="ChEBI" id="CHEBI:456215"/>
        <dbReference type="EC" id="6.1.1.15"/>
    </reaction>
</comment>
<dbReference type="Gene3D" id="3.40.50.800">
    <property type="entry name" value="Anticodon-binding domain"/>
    <property type="match status" value="1"/>
</dbReference>
<dbReference type="Gene3D" id="3.30.930.10">
    <property type="entry name" value="Bira Bifunctional Protein, Domain 2"/>
    <property type="match status" value="1"/>
</dbReference>
<comment type="subcellular location">
    <subcellularLocation>
        <location evidence="8">Cytoplasm</location>
    </subcellularLocation>
</comment>
<dbReference type="InterPro" id="IPR017449">
    <property type="entry name" value="Pro-tRNA_synth_II"/>
</dbReference>